<dbReference type="EMBL" id="BMWD01000057">
    <property type="protein sequence ID" value="GGX99158.1"/>
    <property type="molecule type" value="Genomic_DNA"/>
</dbReference>
<dbReference type="Proteomes" id="UP000645555">
    <property type="component" value="Unassembled WGS sequence"/>
</dbReference>
<protein>
    <submittedName>
        <fullName evidence="1">Uncharacterized protein</fullName>
    </submittedName>
</protein>
<gene>
    <name evidence="1" type="ORF">GCM10010515_76670</name>
</gene>
<evidence type="ECO:0000313" key="2">
    <source>
        <dbReference type="Proteomes" id="UP000645555"/>
    </source>
</evidence>
<sequence>MDELARWLDQRLAEDERDAQDRRGIFPQPGVDDDGTVWLHVRPGGNAVIVRQRDPIEGYDDLAKLRNWAGADNGWTQARVLREIEAKRRVLSDFTETARLRDEAASRIRAAGDHPDPGDLDTWDRAEREAAILEAPVRVLATVYRDRPGYRAEEWAP</sequence>
<proteinExistence type="predicted"/>
<comment type="caution">
    <text evidence="1">The sequence shown here is derived from an EMBL/GenBank/DDBJ whole genome shotgun (WGS) entry which is preliminary data.</text>
</comment>
<organism evidence="1 2">
    <name type="scientific">Streptomyces fructofermentans</name>
    <dbReference type="NCBI Taxonomy" id="152141"/>
    <lineage>
        <taxon>Bacteria</taxon>
        <taxon>Bacillati</taxon>
        <taxon>Actinomycetota</taxon>
        <taxon>Actinomycetes</taxon>
        <taxon>Kitasatosporales</taxon>
        <taxon>Streptomycetaceae</taxon>
        <taxon>Streptomyces</taxon>
    </lineage>
</organism>
<name>A0A918NV92_9ACTN</name>
<dbReference type="InterPro" id="IPR046193">
    <property type="entry name" value="DUF6221"/>
</dbReference>
<dbReference type="Pfam" id="PF19730">
    <property type="entry name" value="DUF6221"/>
    <property type="match status" value="1"/>
</dbReference>
<reference evidence="1" key="1">
    <citation type="journal article" date="2014" name="Int. J. Syst. Evol. Microbiol.">
        <title>Complete genome sequence of Corynebacterium casei LMG S-19264T (=DSM 44701T), isolated from a smear-ripened cheese.</title>
        <authorList>
            <consortium name="US DOE Joint Genome Institute (JGI-PGF)"/>
            <person name="Walter F."/>
            <person name="Albersmeier A."/>
            <person name="Kalinowski J."/>
            <person name="Ruckert C."/>
        </authorList>
    </citation>
    <scope>NUCLEOTIDE SEQUENCE</scope>
    <source>
        <strain evidence="1">JCM 4956</strain>
    </source>
</reference>
<reference evidence="1" key="2">
    <citation type="submission" date="2020-09" db="EMBL/GenBank/DDBJ databases">
        <authorList>
            <person name="Sun Q."/>
            <person name="Ohkuma M."/>
        </authorList>
    </citation>
    <scope>NUCLEOTIDE SEQUENCE</scope>
    <source>
        <strain evidence="1">JCM 4956</strain>
    </source>
</reference>
<keyword evidence="2" id="KW-1185">Reference proteome</keyword>
<evidence type="ECO:0000313" key="1">
    <source>
        <dbReference type="EMBL" id="GGX99158.1"/>
    </source>
</evidence>
<dbReference type="AlphaFoldDB" id="A0A918NV92"/>
<dbReference type="RefSeq" id="WP_190040278.1">
    <property type="nucleotide sequence ID" value="NZ_BMWD01000057.1"/>
</dbReference>
<accession>A0A918NV92</accession>